<accession>A0A498JH54</accession>
<evidence type="ECO:0000313" key="3">
    <source>
        <dbReference type="Proteomes" id="UP000290289"/>
    </source>
</evidence>
<reference evidence="2 3" key="1">
    <citation type="submission" date="2018-10" db="EMBL/GenBank/DDBJ databases">
        <title>A high-quality apple genome assembly.</title>
        <authorList>
            <person name="Hu J."/>
        </authorList>
    </citation>
    <scope>NUCLEOTIDE SEQUENCE [LARGE SCALE GENOMIC DNA]</scope>
    <source>
        <strain evidence="3">cv. HFTH1</strain>
        <tissue evidence="2">Young leaf</tissue>
    </source>
</reference>
<dbReference type="AlphaFoldDB" id="A0A498JH54"/>
<feature type="compositionally biased region" description="Acidic residues" evidence="1">
    <location>
        <begin position="11"/>
        <end position="22"/>
    </location>
</feature>
<evidence type="ECO:0000256" key="1">
    <source>
        <dbReference type="SAM" id="MobiDB-lite"/>
    </source>
</evidence>
<keyword evidence="3" id="KW-1185">Reference proteome</keyword>
<dbReference type="Proteomes" id="UP000290289">
    <property type="component" value="Chromosome 7"/>
</dbReference>
<proteinExistence type="predicted"/>
<name>A0A498JH54_MALDO</name>
<organism evidence="2 3">
    <name type="scientific">Malus domestica</name>
    <name type="common">Apple</name>
    <name type="synonym">Pyrus malus</name>
    <dbReference type="NCBI Taxonomy" id="3750"/>
    <lineage>
        <taxon>Eukaryota</taxon>
        <taxon>Viridiplantae</taxon>
        <taxon>Streptophyta</taxon>
        <taxon>Embryophyta</taxon>
        <taxon>Tracheophyta</taxon>
        <taxon>Spermatophyta</taxon>
        <taxon>Magnoliopsida</taxon>
        <taxon>eudicotyledons</taxon>
        <taxon>Gunneridae</taxon>
        <taxon>Pentapetalae</taxon>
        <taxon>rosids</taxon>
        <taxon>fabids</taxon>
        <taxon>Rosales</taxon>
        <taxon>Rosaceae</taxon>
        <taxon>Amygdaloideae</taxon>
        <taxon>Maleae</taxon>
        <taxon>Malus</taxon>
    </lineage>
</organism>
<evidence type="ECO:0000313" key="2">
    <source>
        <dbReference type="EMBL" id="RXH93012.1"/>
    </source>
</evidence>
<comment type="caution">
    <text evidence="2">The sequence shown here is derived from an EMBL/GenBank/DDBJ whole genome shotgun (WGS) entry which is preliminary data.</text>
</comment>
<gene>
    <name evidence="2" type="ORF">DVH24_013588</name>
</gene>
<feature type="compositionally biased region" description="Basic and acidic residues" evidence="1">
    <location>
        <begin position="1"/>
        <end position="10"/>
    </location>
</feature>
<dbReference type="EMBL" id="RDQH01000333">
    <property type="protein sequence ID" value="RXH93012.1"/>
    <property type="molecule type" value="Genomic_DNA"/>
</dbReference>
<sequence length="78" mass="8499">MAAEAQRGDGDFDDDDPDDDESPVMAVMSTIDRIHDLPELFARAASFDSDGNLSPKSRWDFGCRLSLVFGSLLQGFTG</sequence>
<feature type="region of interest" description="Disordered" evidence="1">
    <location>
        <begin position="1"/>
        <end position="23"/>
    </location>
</feature>
<protein>
    <submittedName>
        <fullName evidence="2">Uncharacterized protein</fullName>
    </submittedName>
</protein>